<dbReference type="SUPFAM" id="SSF53335">
    <property type="entry name" value="S-adenosyl-L-methionine-dependent methyltransferases"/>
    <property type="match status" value="1"/>
</dbReference>
<dbReference type="eggNOG" id="COG2890">
    <property type="taxonomic scope" value="Bacteria"/>
</dbReference>
<dbReference type="PANTHER" id="PTHR20974">
    <property type="entry name" value="UPF0585 PROTEIN CG18661"/>
    <property type="match status" value="1"/>
</dbReference>
<dbReference type="KEGG" id="csn:Cyast_1202"/>
<dbReference type="Gene3D" id="3.40.50.150">
    <property type="entry name" value="Vaccinia Virus protein VP39"/>
    <property type="match status" value="1"/>
</dbReference>
<gene>
    <name evidence="1" type="ordered locus">Cyast_1202</name>
</gene>
<dbReference type="AlphaFoldDB" id="K9YM46"/>
<name>K9YM46_CYASC</name>
<dbReference type="InterPro" id="IPR029063">
    <property type="entry name" value="SAM-dependent_MTases_sf"/>
</dbReference>
<dbReference type="STRING" id="292563.Cyast_1202"/>
<dbReference type="Proteomes" id="UP000010483">
    <property type="component" value="Chromosome"/>
</dbReference>
<evidence type="ECO:0000313" key="2">
    <source>
        <dbReference type="Proteomes" id="UP000010483"/>
    </source>
</evidence>
<organism evidence="1 2">
    <name type="scientific">Cyanobacterium stanieri (strain ATCC 29140 / PCC 7202)</name>
    <dbReference type="NCBI Taxonomy" id="292563"/>
    <lineage>
        <taxon>Bacteria</taxon>
        <taxon>Bacillati</taxon>
        <taxon>Cyanobacteriota</taxon>
        <taxon>Cyanophyceae</taxon>
        <taxon>Oscillatoriophycideae</taxon>
        <taxon>Chroococcales</taxon>
        <taxon>Geminocystaceae</taxon>
        <taxon>Cyanobacterium</taxon>
    </lineage>
</organism>
<protein>
    <recommendedName>
        <fullName evidence="3">SAM-dependent methyltransferase</fullName>
    </recommendedName>
</protein>
<sequence length="202" mass="23130">MKQYAPATQRNREPILEVLKQFLPKNGAILEISSGTGEHCVYFAPHFPQCDWIPTDISEVAMDSISAWTEESGHENIQKPMRVDVTQPQWYQSFLEKNVRAIACINMIHIAPWDACIGLMEGSGHILSNRDLLYLYGPYKRQNQHTAPSNQEFDQYLQNQNSAWGVRNLETVAEVAKKNQLHLTEIIEMPSNNLSLIFQKQC</sequence>
<accession>K9YM46</accession>
<evidence type="ECO:0000313" key="1">
    <source>
        <dbReference type="EMBL" id="AFZ47168.1"/>
    </source>
</evidence>
<dbReference type="BioCyc" id="CSTA292563:G1353-1209-MONOMER"/>
<dbReference type="HOGENOM" id="CLU_067698_2_0_3"/>
<dbReference type="PATRIC" id="fig|292563.3.peg.1261"/>
<keyword evidence="2" id="KW-1185">Reference proteome</keyword>
<proteinExistence type="predicted"/>
<dbReference type="InterPro" id="IPR010342">
    <property type="entry name" value="DUF938"/>
</dbReference>
<reference evidence="2" key="1">
    <citation type="journal article" date="2013" name="Proc. Natl. Acad. Sci. U.S.A.">
        <title>Improving the coverage of the cyanobacterial phylum using diversity-driven genome sequencing.</title>
        <authorList>
            <person name="Shih P.M."/>
            <person name="Wu D."/>
            <person name="Latifi A."/>
            <person name="Axen S.D."/>
            <person name="Fewer D.P."/>
            <person name="Talla E."/>
            <person name="Calteau A."/>
            <person name="Cai F."/>
            <person name="Tandeau de Marsac N."/>
            <person name="Rippka R."/>
            <person name="Herdman M."/>
            <person name="Sivonen K."/>
            <person name="Coursin T."/>
            <person name="Laurent T."/>
            <person name="Goodwin L."/>
            <person name="Nolan M."/>
            <person name="Davenport K.W."/>
            <person name="Han C.S."/>
            <person name="Rubin E.M."/>
            <person name="Eisen J.A."/>
            <person name="Woyke T."/>
            <person name="Gugger M."/>
            <person name="Kerfeld C.A."/>
        </authorList>
    </citation>
    <scope>NUCLEOTIDE SEQUENCE [LARGE SCALE GENOMIC DNA]</scope>
    <source>
        <strain evidence="2">ATCC 29140 / PCC 7202</strain>
    </source>
</reference>
<dbReference type="EMBL" id="CP003940">
    <property type="protein sequence ID" value="AFZ47168.1"/>
    <property type="molecule type" value="Genomic_DNA"/>
</dbReference>
<dbReference type="PANTHER" id="PTHR20974:SF0">
    <property type="entry name" value="UPF0585 PROTEIN CG18661"/>
    <property type="match status" value="1"/>
</dbReference>
<evidence type="ECO:0008006" key="3">
    <source>
        <dbReference type="Google" id="ProtNLM"/>
    </source>
</evidence>
<dbReference type="Pfam" id="PF06080">
    <property type="entry name" value="DUF938"/>
    <property type="match status" value="1"/>
</dbReference>